<reference evidence="1" key="2">
    <citation type="submission" date="2018-05" db="EMBL/GenBank/DDBJ databases">
        <title>OmerRS3 (Oryza meridionalis Reference Sequence Version 3).</title>
        <authorList>
            <person name="Zhang J."/>
            <person name="Kudrna D."/>
            <person name="Lee S."/>
            <person name="Talag J."/>
            <person name="Welchert J."/>
            <person name="Wing R.A."/>
        </authorList>
    </citation>
    <scope>NUCLEOTIDE SEQUENCE [LARGE SCALE GENOMIC DNA]</scope>
    <source>
        <strain evidence="1">cv. OR44</strain>
    </source>
</reference>
<protein>
    <submittedName>
        <fullName evidence="1">Uncharacterized protein</fullName>
    </submittedName>
</protein>
<dbReference type="EnsemblPlants" id="OMERI04G05680.1">
    <property type="protein sequence ID" value="OMERI04G05680.1"/>
    <property type="gene ID" value="OMERI04G05680"/>
</dbReference>
<dbReference type="AlphaFoldDB" id="A0A0E0DC02"/>
<dbReference type="HOGENOM" id="CLU_2708969_0_0_1"/>
<proteinExistence type="predicted"/>
<dbReference type="Gramene" id="OMERI04G05680.1">
    <property type="protein sequence ID" value="OMERI04G05680.1"/>
    <property type="gene ID" value="OMERI04G05680"/>
</dbReference>
<organism evidence="1">
    <name type="scientific">Oryza meridionalis</name>
    <dbReference type="NCBI Taxonomy" id="40149"/>
    <lineage>
        <taxon>Eukaryota</taxon>
        <taxon>Viridiplantae</taxon>
        <taxon>Streptophyta</taxon>
        <taxon>Embryophyta</taxon>
        <taxon>Tracheophyta</taxon>
        <taxon>Spermatophyta</taxon>
        <taxon>Magnoliopsida</taxon>
        <taxon>Liliopsida</taxon>
        <taxon>Poales</taxon>
        <taxon>Poaceae</taxon>
        <taxon>BOP clade</taxon>
        <taxon>Oryzoideae</taxon>
        <taxon>Oryzeae</taxon>
        <taxon>Oryzinae</taxon>
        <taxon>Oryza</taxon>
    </lineage>
</organism>
<evidence type="ECO:0000313" key="2">
    <source>
        <dbReference type="Proteomes" id="UP000008021"/>
    </source>
</evidence>
<dbReference type="Proteomes" id="UP000008021">
    <property type="component" value="Chromosome 4"/>
</dbReference>
<sequence length="73" mass="8243">MHTLSILSASHRTGSWTNYCDLFVDLAISYFLQACANFIINEEDKLGLGSKRCGRTRREPIVCHVQDSVLGHF</sequence>
<reference evidence="1" key="1">
    <citation type="submission" date="2015-04" db="UniProtKB">
        <authorList>
            <consortium name="EnsemblPlants"/>
        </authorList>
    </citation>
    <scope>IDENTIFICATION</scope>
</reference>
<evidence type="ECO:0000313" key="1">
    <source>
        <dbReference type="EnsemblPlants" id="OMERI04G05680.1"/>
    </source>
</evidence>
<keyword evidence="2" id="KW-1185">Reference proteome</keyword>
<accession>A0A0E0DC02</accession>
<name>A0A0E0DC02_9ORYZ</name>